<organism evidence="2 3">
    <name type="scientific">Daucus carota subsp. sativus</name>
    <name type="common">Carrot</name>
    <dbReference type="NCBI Taxonomy" id="79200"/>
    <lineage>
        <taxon>Eukaryota</taxon>
        <taxon>Viridiplantae</taxon>
        <taxon>Streptophyta</taxon>
        <taxon>Embryophyta</taxon>
        <taxon>Tracheophyta</taxon>
        <taxon>Spermatophyta</taxon>
        <taxon>Magnoliopsida</taxon>
        <taxon>eudicotyledons</taxon>
        <taxon>Gunneridae</taxon>
        <taxon>Pentapetalae</taxon>
        <taxon>asterids</taxon>
        <taxon>campanulids</taxon>
        <taxon>Apiales</taxon>
        <taxon>Apiaceae</taxon>
        <taxon>Apioideae</taxon>
        <taxon>Scandiceae</taxon>
        <taxon>Daucinae</taxon>
        <taxon>Daucus</taxon>
        <taxon>Daucus sect. Daucus</taxon>
    </lineage>
</organism>
<dbReference type="PANTHER" id="PTHR46033">
    <property type="entry name" value="PROTEIN MAIN-LIKE 2"/>
    <property type="match status" value="1"/>
</dbReference>
<evidence type="ECO:0000259" key="1">
    <source>
        <dbReference type="Pfam" id="PF10536"/>
    </source>
</evidence>
<evidence type="ECO:0000313" key="2">
    <source>
        <dbReference type="EMBL" id="WOG96284.1"/>
    </source>
</evidence>
<dbReference type="Pfam" id="PF10536">
    <property type="entry name" value="PMD"/>
    <property type="match status" value="1"/>
</dbReference>
<dbReference type="GO" id="GO:0010073">
    <property type="term" value="P:meristem maintenance"/>
    <property type="evidence" value="ECO:0007669"/>
    <property type="project" value="InterPro"/>
</dbReference>
<protein>
    <recommendedName>
        <fullName evidence="1">Aminotransferase-like plant mobile domain-containing protein</fullName>
    </recommendedName>
</protein>
<accession>A0AAF1AVB7</accession>
<dbReference type="InterPro" id="IPR044824">
    <property type="entry name" value="MAIN-like"/>
</dbReference>
<dbReference type="PANTHER" id="PTHR46033:SF80">
    <property type="entry name" value="PROTEIN MAIN-LIKE 2-LIKE"/>
    <property type="match status" value="1"/>
</dbReference>
<keyword evidence="3" id="KW-1185">Reference proteome</keyword>
<dbReference type="AlphaFoldDB" id="A0AAF1AVB7"/>
<sequence length="149" mass="17493">MHPPCGGNPTLRKAHFLKPLFGEDHDHFPSPPSSQFSSKPICKKVKKYNLHSYKNYPSEKWKIWVHSLKPKYEEIWKQAGIYEAILASTYKIPKDKDLIMALAERWCGETNTFIFPWAEVTITLEDVILRKRNICVAPLWDNFEQLYVE</sequence>
<name>A0AAF1AVB7_DAUCS</name>
<proteinExistence type="predicted"/>
<dbReference type="InterPro" id="IPR019557">
    <property type="entry name" value="AminoTfrase-like_pln_mobile"/>
</dbReference>
<feature type="domain" description="Aminotransferase-like plant mobile" evidence="1">
    <location>
        <begin position="80"/>
        <end position="129"/>
    </location>
</feature>
<dbReference type="EMBL" id="CP093346">
    <property type="protein sequence ID" value="WOG96284.1"/>
    <property type="molecule type" value="Genomic_DNA"/>
</dbReference>
<gene>
    <name evidence="2" type="ORF">DCAR_0415618</name>
</gene>
<dbReference type="Proteomes" id="UP000077755">
    <property type="component" value="Chromosome 4"/>
</dbReference>
<reference evidence="2" key="1">
    <citation type="journal article" date="2016" name="Nat. Genet.">
        <title>A high-quality carrot genome assembly provides new insights into carotenoid accumulation and asterid genome evolution.</title>
        <authorList>
            <person name="Iorizzo M."/>
            <person name="Ellison S."/>
            <person name="Senalik D."/>
            <person name="Zeng P."/>
            <person name="Satapoomin P."/>
            <person name="Huang J."/>
            <person name="Bowman M."/>
            <person name="Iovene M."/>
            <person name="Sanseverino W."/>
            <person name="Cavagnaro P."/>
            <person name="Yildiz M."/>
            <person name="Macko-Podgorni A."/>
            <person name="Moranska E."/>
            <person name="Grzebelus E."/>
            <person name="Grzebelus D."/>
            <person name="Ashrafi H."/>
            <person name="Zheng Z."/>
            <person name="Cheng S."/>
            <person name="Spooner D."/>
            <person name="Van Deynze A."/>
            <person name="Simon P."/>
        </authorList>
    </citation>
    <scope>NUCLEOTIDE SEQUENCE</scope>
    <source>
        <tissue evidence="2">Leaf</tissue>
    </source>
</reference>
<reference evidence="2" key="2">
    <citation type="submission" date="2022-03" db="EMBL/GenBank/DDBJ databases">
        <title>Draft title - Genomic analysis of global carrot germplasm unveils the trajectory of domestication and the origin of high carotenoid orange carrot.</title>
        <authorList>
            <person name="Iorizzo M."/>
            <person name="Ellison S."/>
            <person name="Senalik D."/>
            <person name="Macko-Podgorni A."/>
            <person name="Grzebelus D."/>
            <person name="Bostan H."/>
            <person name="Rolling W."/>
            <person name="Curaba J."/>
            <person name="Simon P."/>
        </authorList>
    </citation>
    <scope>NUCLEOTIDE SEQUENCE</scope>
    <source>
        <tissue evidence="2">Leaf</tissue>
    </source>
</reference>
<evidence type="ECO:0000313" key="3">
    <source>
        <dbReference type="Proteomes" id="UP000077755"/>
    </source>
</evidence>